<dbReference type="CDD" id="cd04485">
    <property type="entry name" value="DnaE_OBF"/>
    <property type="match status" value="1"/>
</dbReference>
<dbReference type="Pfam" id="PF01336">
    <property type="entry name" value="tRNA_anti-codon"/>
    <property type="match status" value="1"/>
</dbReference>
<dbReference type="InterPro" id="IPR004805">
    <property type="entry name" value="DnaE2/DnaE/PolC"/>
</dbReference>
<dbReference type="Pfam" id="PF14579">
    <property type="entry name" value="HHH_6"/>
    <property type="match status" value="1"/>
</dbReference>
<evidence type="ECO:0000256" key="7">
    <source>
        <dbReference type="ARBA" id="ARBA00022705"/>
    </source>
</evidence>
<name>A0A9D1NAQ8_9FIRM</name>
<dbReference type="InterPro" id="IPR011708">
    <property type="entry name" value="DNA_pol3_alpha_NTPase_dom"/>
</dbReference>
<evidence type="ECO:0000256" key="5">
    <source>
        <dbReference type="ARBA" id="ARBA00022679"/>
    </source>
</evidence>
<evidence type="ECO:0000256" key="9">
    <source>
        <dbReference type="ARBA" id="ARBA00025611"/>
    </source>
</evidence>
<keyword evidence="5 13" id="KW-0808">Transferase</keyword>
<dbReference type="SMART" id="SM00481">
    <property type="entry name" value="POLIIIAc"/>
    <property type="match status" value="1"/>
</dbReference>
<dbReference type="InterPro" id="IPR040982">
    <property type="entry name" value="DNA_pol3_finger"/>
</dbReference>
<accession>A0A9D1NAQ8</accession>
<dbReference type="GO" id="GO:0003887">
    <property type="term" value="F:DNA-directed DNA polymerase activity"/>
    <property type="evidence" value="ECO:0007669"/>
    <property type="project" value="UniProtKB-KW"/>
</dbReference>
<evidence type="ECO:0000256" key="1">
    <source>
        <dbReference type="ARBA" id="ARBA00004496"/>
    </source>
</evidence>
<dbReference type="Pfam" id="PF07733">
    <property type="entry name" value="DNA_pol3_alpha"/>
    <property type="match status" value="1"/>
</dbReference>
<reference evidence="13" key="1">
    <citation type="submission" date="2020-10" db="EMBL/GenBank/DDBJ databases">
        <authorList>
            <person name="Gilroy R."/>
        </authorList>
    </citation>
    <scope>NUCLEOTIDE SEQUENCE</scope>
    <source>
        <strain evidence="13">23406</strain>
    </source>
</reference>
<dbReference type="Gene3D" id="1.10.10.1600">
    <property type="entry name" value="Bacterial DNA polymerase III alpha subunit, thumb domain"/>
    <property type="match status" value="1"/>
</dbReference>
<dbReference type="InterPro" id="IPR041931">
    <property type="entry name" value="DNA_pol3_alpha_thumb_dom"/>
</dbReference>
<evidence type="ECO:0000256" key="6">
    <source>
        <dbReference type="ARBA" id="ARBA00022695"/>
    </source>
</evidence>
<dbReference type="NCBIfam" id="NF005298">
    <property type="entry name" value="PRK06826.1"/>
    <property type="match status" value="1"/>
</dbReference>
<dbReference type="EMBL" id="DVOH01000011">
    <property type="protein sequence ID" value="HIU99671.1"/>
    <property type="molecule type" value="Genomic_DNA"/>
</dbReference>
<evidence type="ECO:0000256" key="3">
    <source>
        <dbReference type="ARBA" id="ARBA00012417"/>
    </source>
</evidence>
<sequence length="1181" mass="133927">MHTPEFIHLHVHTEYSLLDGAAAVKKLVAKAVERGAPAVAITDHGNMYAAIQFYDECVAKKIKPIIGCEFYVTDDLKRKGGRNTEEENKLNHLVLIAKSPKGFRNLAKLNSIAWIDGFYYKPRIDLETLKQYTEDVICLSACLAGKIPQLLLKNDYEGAKQYALTLKSMFAEGDFYIELQDHGLEEQKRTNPLLVKIAREIGVKCVATNDVHYINRSDAEMHDVLLCIQTASYYDDPKDKRMSFPNDEFYLKTYDEMEQILGWCPESLQTPYEIADKCNISFIYNQYQLPRFACPDNLTPAEYLRKITYEGLERRYGTITDEIRERAESELEVIISMGFPEYYLIVWDFIFYARSQDIPVGYGRGSGVGSIVAYAIGITNVDPLKYDLIFERFLNKNRTSMPDFDIDFCYNRRGEVIQYVKNKYGADHISQIITFGKLKKKAAIKDVARVFRIPFSDVSTMTKNIGDFGGDDKKVHILDLVNPESKYCVPELLELYRNRPEYKKVIDIASQIEGMPRNTSVHAAGVVIYKNPAADTIPLAKNGDEITTQFNMTEVEKLGLLKMDFLALMTLTDIKMAHDYVLERTGRDIDFEKLGYDDAAVYELIGSGNTDAVFQLEGGGMKKFMARFRPRNMEDIIAGISLYRPGPMDNIDTFLQNRAEPDKIRYKHPLLEPILRVTNGIIVYQEQAMMITRKLAGYDMTRADSFRAIISKKKVDKIPIERQVFRDGLLDQDGNVVIAGCVRNGIAAEVADSIFAEMESFASYAFNKSHAAAYAVLSYITAFYKRYYPVEFLAAVINNRIDKPDDTEKYMRVLKDMEIALLPPDINRSEALFSPEGSAIRYGLACIKNVGKAAMDVIISERAKNGPYRDLYDFVERNANSSVNKRMIESLIRGGAFDCFGYTRATLMGNYEAVIATVDQNRKRALSGQFDLFSMLEDEPETFRYQTIKEFSNLDKLLQEKEMLGMYVSGHPLAGYEKDFAGFNFNTSMLPKPRKDEEGEEEFESADAEEPQAKDNMDVTTGGLLTAVNIKRTKDGKEMAVCLLEDLYGRIEILLFSRALAGSKQYLVKDSVVRVRGKLSLRDDEAKITCNDVRPWELSSADLPEAPPEPEDTRTLYLNIRPENLDKLDRIDKILRAHPGSGAVKLQIDGKIYLHNATIRDPDLVARELAGIVGGHNVKVF</sequence>
<dbReference type="Pfam" id="PF02811">
    <property type="entry name" value="PHP"/>
    <property type="match status" value="1"/>
</dbReference>
<evidence type="ECO:0000256" key="11">
    <source>
        <dbReference type="SAM" id="MobiDB-lite"/>
    </source>
</evidence>
<dbReference type="CDD" id="cd12113">
    <property type="entry name" value="PHP_PolIIIA_DnaE3"/>
    <property type="match status" value="1"/>
</dbReference>
<comment type="similarity">
    <text evidence="2">Belongs to the DNA polymerase type-C family. DnaE subfamily.</text>
</comment>
<keyword evidence="8" id="KW-0239">DNA-directed DNA polymerase</keyword>
<dbReference type="NCBIfam" id="TIGR00594">
    <property type="entry name" value="polc"/>
    <property type="match status" value="1"/>
</dbReference>
<keyword evidence="7" id="KW-0235">DNA replication</keyword>
<evidence type="ECO:0000256" key="2">
    <source>
        <dbReference type="ARBA" id="ARBA00009496"/>
    </source>
</evidence>
<evidence type="ECO:0000256" key="10">
    <source>
        <dbReference type="ARBA" id="ARBA00049244"/>
    </source>
</evidence>
<dbReference type="Gene3D" id="1.10.150.870">
    <property type="match status" value="1"/>
</dbReference>
<evidence type="ECO:0000256" key="8">
    <source>
        <dbReference type="ARBA" id="ARBA00022932"/>
    </source>
</evidence>
<dbReference type="Gene3D" id="3.20.20.140">
    <property type="entry name" value="Metal-dependent hydrolases"/>
    <property type="match status" value="1"/>
</dbReference>
<evidence type="ECO:0000313" key="13">
    <source>
        <dbReference type="EMBL" id="HIU99671.1"/>
    </source>
</evidence>
<proteinExistence type="inferred from homology"/>
<dbReference type="GO" id="GO:0008408">
    <property type="term" value="F:3'-5' exonuclease activity"/>
    <property type="evidence" value="ECO:0007669"/>
    <property type="project" value="InterPro"/>
</dbReference>
<dbReference type="InterPro" id="IPR003141">
    <property type="entry name" value="Pol/His_phosphatase_N"/>
</dbReference>
<dbReference type="Proteomes" id="UP000886891">
    <property type="component" value="Unassembled WGS sequence"/>
</dbReference>
<organism evidence="13 14">
    <name type="scientific">Candidatus Stercoripulliclostridium merdipullorum</name>
    <dbReference type="NCBI Taxonomy" id="2840952"/>
    <lineage>
        <taxon>Bacteria</taxon>
        <taxon>Bacillati</taxon>
        <taxon>Bacillota</taxon>
        <taxon>Clostridia</taxon>
        <taxon>Eubacteriales</taxon>
        <taxon>Candidatus Stercoripulliclostridium</taxon>
    </lineage>
</organism>
<comment type="function">
    <text evidence="9">DNA polymerase III is a complex, multichain enzyme responsible for most of the replicative synthesis in bacteria. This DNA polymerase also exhibits 3' to 5' exonuclease activity. The alpha chain is the DNA polymerase.</text>
</comment>
<reference evidence="13" key="2">
    <citation type="journal article" date="2021" name="PeerJ">
        <title>Extensive microbial diversity within the chicken gut microbiome revealed by metagenomics and culture.</title>
        <authorList>
            <person name="Gilroy R."/>
            <person name="Ravi A."/>
            <person name="Getino M."/>
            <person name="Pursley I."/>
            <person name="Horton D.L."/>
            <person name="Alikhan N.F."/>
            <person name="Baker D."/>
            <person name="Gharbi K."/>
            <person name="Hall N."/>
            <person name="Watson M."/>
            <person name="Adriaenssens E.M."/>
            <person name="Foster-Nyarko E."/>
            <person name="Jarju S."/>
            <person name="Secka A."/>
            <person name="Antonio M."/>
            <person name="Oren A."/>
            <person name="Chaudhuri R.R."/>
            <person name="La Ragione R."/>
            <person name="Hildebrand F."/>
            <person name="Pallen M.J."/>
        </authorList>
    </citation>
    <scope>NUCLEOTIDE SEQUENCE</scope>
    <source>
        <strain evidence="13">23406</strain>
    </source>
</reference>
<dbReference type="InterPro" id="IPR029460">
    <property type="entry name" value="DNAPol_HHH"/>
</dbReference>
<dbReference type="PANTHER" id="PTHR32294:SF0">
    <property type="entry name" value="DNA POLYMERASE III SUBUNIT ALPHA"/>
    <property type="match status" value="1"/>
</dbReference>
<dbReference type="InterPro" id="IPR004365">
    <property type="entry name" value="NA-bd_OB_tRNA"/>
</dbReference>
<dbReference type="GO" id="GO:0003676">
    <property type="term" value="F:nucleic acid binding"/>
    <property type="evidence" value="ECO:0007669"/>
    <property type="project" value="InterPro"/>
</dbReference>
<dbReference type="GO" id="GO:0006260">
    <property type="term" value="P:DNA replication"/>
    <property type="evidence" value="ECO:0007669"/>
    <property type="project" value="UniProtKB-KW"/>
</dbReference>
<comment type="subcellular location">
    <subcellularLocation>
        <location evidence="1">Cytoplasm</location>
    </subcellularLocation>
</comment>
<dbReference type="EC" id="2.7.7.7" evidence="3"/>
<keyword evidence="6 13" id="KW-0548">Nucleotidyltransferase</keyword>
<dbReference type="InterPro" id="IPR004013">
    <property type="entry name" value="PHP_dom"/>
</dbReference>
<dbReference type="NCBIfam" id="NF004226">
    <property type="entry name" value="PRK05673.1"/>
    <property type="match status" value="1"/>
</dbReference>
<dbReference type="SUPFAM" id="SSF89550">
    <property type="entry name" value="PHP domain-like"/>
    <property type="match status" value="1"/>
</dbReference>
<dbReference type="PANTHER" id="PTHR32294">
    <property type="entry name" value="DNA POLYMERASE III SUBUNIT ALPHA"/>
    <property type="match status" value="1"/>
</dbReference>
<evidence type="ECO:0000256" key="4">
    <source>
        <dbReference type="ARBA" id="ARBA00019114"/>
    </source>
</evidence>
<dbReference type="AlphaFoldDB" id="A0A9D1NAQ8"/>
<evidence type="ECO:0000313" key="14">
    <source>
        <dbReference type="Proteomes" id="UP000886891"/>
    </source>
</evidence>
<feature type="region of interest" description="Disordered" evidence="11">
    <location>
        <begin position="991"/>
        <end position="1017"/>
    </location>
</feature>
<protein>
    <recommendedName>
        <fullName evidence="4">DNA polymerase III subunit alpha</fullName>
        <ecNumber evidence="3">2.7.7.7</ecNumber>
    </recommendedName>
</protein>
<dbReference type="GO" id="GO:0005737">
    <property type="term" value="C:cytoplasm"/>
    <property type="evidence" value="ECO:0007669"/>
    <property type="project" value="UniProtKB-SubCell"/>
</dbReference>
<comment type="caution">
    <text evidence="13">The sequence shown here is derived from an EMBL/GenBank/DDBJ whole genome shotgun (WGS) entry which is preliminary data.</text>
</comment>
<feature type="domain" description="Polymerase/histidinol phosphatase N-terminal" evidence="12">
    <location>
        <begin position="7"/>
        <end position="74"/>
    </location>
</feature>
<dbReference type="InterPro" id="IPR016195">
    <property type="entry name" value="Pol/histidinol_Pase-like"/>
</dbReference>
<comment type="catalytic activity">
    <reaction evidence="10">
        <text>DNA(n) + a 2'-deoxyribonucleoside 5'-triphosphate = DNA(n+1) + diphosphate</text>
        <dbReference type="Rhea" id="RHEA:22508"/>
        <dbReference type="Rhea" id="RHEA-COMP:17339"/>
        <dbReference type="Rhea" id="RHEA-COMP:17340"/>
        <dbReference type="ChEBI" id="CHEBI:33019"/>
        <dbReference type="ChEBI" id="CHEBI:61560"/>
        <dbReference type="ChEBI" id="CHEBI:173112"/>
        <dbReference type="EC" id="2.7.7.7"/>
    </reaction>
</comment>
<gene>
    <name evidence="13" type="ORF">IAB14_00990</name>
</gene>
<dbReference type="Pfam" id="PF17657">
    <property type="entry name" value="DNA_pol3_finger"/>
    <property type="match status" value="1"/>
</dbReference>
<evidence type="ECO:0000259" key="12">
    <source>
        <dbReference type="SMART" id="SM00481"/>
    </source>
</evidence>
<feature type="compositionally biased region" description="Acidic residues" evidence="11">
    <location>
        <begin position="998"/>
        <end position="1010"/>
    </location>
</feature>